<gene>
    <name evidence="6" type="ORF">N7541_005966</name>
</gene>
<evidence type="ECO:0000256" key="2">
    <source>
        <dbReference type="ARBA" id="ARBA00022692"/>
    </source>
</evidence>
<evidence type="ECO:0000256" key="5">
    <source>
        <dbReference type="SAM" id="Phobius"/>
    </source>
</evidence>
<feature type="transmembrane region" description="Helical" evidence="5">
    <location>
        <begin position="298"/>
        <end position="321"/>
    </location>
</feature>
<dbReference type="InterPro" id="IPR036259">
    <property type="entry name" value="MFS_trans_sf"/>
</dbReference>
<evidence type="ECO:0000256" key="4">
    <source>
        <dbReference type="ARBA" id="ARBA00023136"/>
    </source>
</evidence>
<dbReference type="GO" id="GO:0016020">
    <property type="term" value="C:membrane"/>
    <property type="evidence" value="ECO:0007669"/>
    <property type="project" value="UniProtKB-SubCell"/>
</dbReference>
<dbReference type="Proteomes" id="UP001148299">
    <property type="component" value="Unassembled WGS sequence"/>
</dbReference>
<dbReference type="SUPFAM" id="SSF103473">
    <property type="entry name" value="MFS general substrate transporter"/>
    <property type="match status" value="1"/>
</dbReference>
<keyword evidence="7" id="KW-1185">Reference proteome</keyword>
<evidence type="ECO:0000313" key="7">
    <source>
        <dbReference type="Proteomes" id="UP001148299"/>
    </source>
</evidence>
<feature type="transmembrane region" description="Helical" evidence="5">
    <location>
        <begin position="94"/>
        <end position="114"/>
    </location>
</feature>
<dbReference type="InterPro" id="IPR051617">
    <property type="entry name" value="UNC-93-like_regulator"/>
</dbReference>
<feature type="transmembrane region" description="Helical" evidence="5">
    <location>
        <begin position="209"/>
        <end position="229"/>
    </location>
</feature>
<feature type="transmembrane region" description="Helical" evidence="5">
    <location>
        <begin position="333"/>
        <end position="353"/>
    </location>
</feature>
<dbReference type="Gene3D" id="1.20.1250.20">
    <property type="entry name" value="MFS general substrate transporter like domains"/>
    <property type="match status" value="1"/>
</dbReference>
<reference evidence="6" key="2">
    <citation type="journal article" date="2023" name="IMA Fungus">
        <title>Comparative genomic study of the Penicillium genus elucidates a diverse pangenome and 15 lateral gene transfer events.</title>
        <authorList>
            <person name="Petersen C."/>
            <person name="Sorensen T."/>
            <person name="Nielsen M.R."/>
            <person name="Sondergaard T.E."/>
            <person name="Sorensen J.L."/>
            <person name="Fitzpatrick D.A."/>
            <person name="Frisvad J.C."/>
            <person name="Nielsen K.L."/>
        </authorList>
    </citation>
    <scope>NUCLEOTIDE SEQUENCE</scope>
    <source>
        <strain evidence="6">IBT 35675</strain>
    </source>
</reference>
<evidence type="ECO:0000256" key="3">
    <source>
        <dbReference type="ARBA" id="ARBA00022989"/>
    </source>
</evidence>
<proteinExistence type="predicted"/>
<keyword evidence="2 5" id="KW-0812">Transmembrane</keyword>
<feature type="transmembrane region" description="Helical" evidence="5">
    <location>
        <begin position="267"/>
        <end position="292"/>
    </location>
</feature>
<feature type="transmembrane region" description="Helical" evidence="5">
    <location>
        <begin position="432"/>
        <end position="453"/>
    </location>
</feature>
<dbReference type="PANTHER" id="PTHR23294">
    <property type="entry name" value="ET TRANSLATION PRODUCT-RELATED"/>
    <property type="match status" value="1"/>
</dbReference>
<comment type="caution">
    <text evidence="6">The sequence shown here is derived from an EMBL/GenBank/DDBJ whole genome shotgun (WGS) entry which is preliminary data.</text>
</comment>
<dbReference type="AlphaFoldDB" id="A0A9W9R771"/>
<feature type="transmembrane region" description="Helical" evidence="5">
    <location>
        <begin position="63"/>
        <end position="87"/>
    </location>
</feature>
<dbReference type="EMBL" id="JAPZBR010000004">
    <property type="protein sequence ID" value="KAJ5354922.1"/>
    <property type="molecule type" value="Genomic_DNA"/>
</dbReference>
<feature type="transmembrane region" description="Helical" evidence="5">
    <location>
        <begin position="373"/>
        <end position="392"/>
    </location>
</feature>
<evidence type="ECO:0008006" key="8">
    <source>
        <dbReference type="Google" id="ProtNLM"/>
    </source>
</evidence>
<reference evidence="6" key="1">
    <citation type="submission" date="2022-12" db="EMBL/GenBank/DDBJ databases">
        <authorList>
            <person name="Petersen C."/>
        </authorList>
    </citation>
    <scope>NUCLEOTIDE SEQUENCE</scope>
    <source>
        <strain evidence="6">IBT 35675</strain>
    </source>
</reference>
<organism evidence="6 7">
    <name type="scientific">Penicillium brevicompactum</name>
    <dbReference type="NCBI Taxonomy" id="5074"/>
    <lineage>
        <taxon>Eukaryota</taxon>
        <taxon>Fungi</taxon>
        <taxon>Dikarya</taxon>
        <taxon>Ascomycota</taxon>
        <taxon>Pezizomycotina</taxon>
        <taxon>Eurotiomycetes</taxon>
        <taxon>Eurotiomycetidae</taxon>
        <taxon>Eurotiales</taxon>
        <taxon>Aspergillaceae</taxon>
        <taxon>Penicillium</taxon>
    </lineage>
</organism>
<evidence type="ECO:0000256" key="1">
    <source>
        <dbReference type="ARBA" id="ARBA00004141"/>
    </source>
</evidence>
<name>A0A9W9R771_PENBR</name>
<feature type="transmembrane region" description="Helical" evidence="5">
    <location>
        <begin position="120"/>
        <end position="151"/>
    </location>
</feature>
<dbReference type="PANTHER" id="PTHR23294:SF19">
    <property type="entry name" value="DUF895 DOMAIN MEMBRANE PROTEIN-RELATED"/>
    <property type="match status" value="1"/>
</dbReference>
<feature type="transmembrane region" description="Helical" evidence="5">
    <location>
        <begin position="30"/>
        <end position="51"/>
    </location>
</feature>
<keyword evidence="3 5" id="KW-1133">Transmembrane helix</keyword>
<protein>
    <recommendedName>
        <fullName evidence="8">Duf895 domain membrane protein</fullName>
    </recommendedName>
</protein>
<comment type="subcellular location">
    <subcellularLocation>
        <location evidence="1">Membrane</location>
        <topology evidence="1">Multi-pass membrane protein</topology>
    </subcellularLocation>
</comment>
<sequence>MGIDDLPRDAVAEIQSSTVETEKQPFYRKVFFQATVVGICAFLAPGLYNAMQSTGAGGQQTPYLVMAANSVLGVMMVVTCLSGSLVANRVGLKSALILGTTGYCVYAASLYTSNRYGTEWFVYLGATACGITAGIFWAAEGAIMISCAFSIKDETLIKNRADKAADPIDSQRGRYLAYWLAFRNSGSIVGGIINLAFNFSGKTTGKLDWRTFIVFVALQCLAPFAALLLSPADKVIRADGQKVKTAKRIKTIDEFKEILKILIRKDFLLVVPFFFYATFLLSYAGSYLSLYFSVRARALASLIAALGQITANLFFGSFLDWNRFTLNQRARYSYIFIMVLFGGTWIWGAVVQHGYEIHAPKLDWADPGFGRGWAFYIMMQVNFALAYNYGYWLAGYMARDPAEIVRLTSTVRAVEAAGGAVASGISSTHAPLIAAMGVNFGLWAIALIPTYLVTRKIGLVKEGFDSEIYDSSVAKNSDHQAQRDTTVKTDST</sequence>
<evidence type="ECO:0000313" key="6">
    <source>
        <dbReference type="EMBL" id="KAJ5354922.1"/>
    </source>
</evidence>
<keyword evidence="4 5" id="KW-0472">Membrane</keyword>
<feature type="transmembrane region" description="Helical" evidence="5">
    <location>
        <begin position="176"/>
        <end position="197"/>
    </location>
</feature>
<accession>A0A9W9R771</accession>